<feature type="chain" id="PRO_5012435859" description="DUF302 domain-containing protein" evidence="1">
    <location>
        <begin position="23"/>
        <end position="162"/>
    </location>
</feature>
<keyword evidence="4" id="KW-1185">Reference proteome</keyword>
<organism evidence="3 4">
    <name type="scientific">Ectothiorhodosinus mongolicus</name>
    <dbReference type="NCBI Taxonomy" id="233100"/>
    <lineage>
        <taxon>Bacteria</taxon>
        <taxon>Pseudomonadati</taxon>
        <taxon>Pseudomonadota</taxon>
        <taxon>Gammaproteobacteria</taxon>
        <taxon>Chromatiales</taxon>
        <taxon>Ectothiorhodospiraceae</taxon>
        <taxon>Ectothiorhodosinus</taxon>
    </lineage>
</organism>
<keyword evidence="1" id="KW-0732">Signal</keyword>
<feature type="domain" description="DUF302" evidence="2">
    <location>
        <begin position="88"/>
        <end position="133"/>
    </location>
</feature>
<evidence type="ECO:0000313" key="3">
    <source>
        <dbReference type="EMBL" id="SIT66137.1"/>
    </source>
</evidence>
<dbReference type="InterPro" id="IPR005180">
    <property type="entry name" value="DUF302"/>
</dbReference>
<evidence type="ECO:0000259" key="2">
    <source>
        <dbReference type="Pfam" id="PF03625"/>
    </source>
</evidence>
<dbReference type="EMBL" id="FTPK01000001">
    <property type="protein sequence ID" value="SIT66137.1"/>
    <property type="molecule type" value="Genomic_DNA"/>
</dbReference>
<feature type="signal peptide" evidence="1">
    <location>
        <begin position="1"/>
        <end position="22"/>
    </location>
</feature>
<evidence type="ECO:0000256" key="1">
    <source>
        <dbReference type="SAM" id="SignalP"/>
    </source>
</evidence>
<protein>
    <recommendedName>
        <fullName evidence="2">DUF302 domain-containing protein</fullName>
    </recommendedName>
</protein>
<proteinExistence type="predicted"/>
<dbReference type="Pfam" id="PF03625">
    <property type="entry name" value="DUF302"/>
    <property type="match status" value="1"/>
</dbReference>
<sequence>MKCLGYALLALLMAFTMPLAGAVSPHTDNEHMRVYSVEGDFALYRETLEMAIIDRGIVINNVAYIAPMLERTAADVGGEPLYLHGEALEFCSAQLSRDMMQAAIHHIVFCPYVVAVYETHAEPGVIHIGYRRPPLLGSTEAQQALAAVDALLDEIVREALSF</sequence>
<gene>
    <name evidence="3" type="ORF">SAMN05216526_0491</name>
</gene>
<dbReference type="AlphaFoldDB" id="A0A1R3VRC5"/>
<dbReference type="STRING" id="233100.SAMN05216526_0491"/>
<dbReference type="SUPFAM" id="SSF103247">
    <property type="entry name" value="TT1751-like"/>
    <property type="match status" value="1"/>
</dbReference>
<accession>A0A1R3VRC5</accession>
<dbReference type="Gene3D" id="3.30.310.70">
    <property type="entry name" value="TT1751-like domain"/>
    <property type="match status" value="1"/>
</dbReference>
<name>A0A1R3VRC5_9GAMM</name>
<reference evidence="3 4" key="1">
    <citation type="submission" date="2017-01" db="EMBL/GenBank/DDBJ databases">
        <authorList>
            <person name="Mah S.A."/>
            <person name="Swanson W.J."/>
            <person name="Moy G.W."/>
            <person name="Vacquier V.D."/>
        </authorList>
    </citation>
    <scope>NUCLEOTIDE SEQUENCE [LARGE SCALE GENOMIC DNA]</scope>
    <source>
        <strain evidence="3 4">M9</strain>
    </source>
</reference>
<dbReference type="Proteomes" id="UP000223759">
    <property type="component" value="Unassembled WGS sequence"/>
</dbReference>
<dbReference type="RefSeq" id="WP_076754613.1">
    <property type="nucleotide sequence ID" value="NZ_CP023018.1"/>
</dbReference>
<evidence type="ECO:0000313" key="4">
    <source>
        <dbReference type="Proteomes" id="UP000223759"/>
    </source>
</evidence>
<dbReference type="OrthoDB" id="7363179at2"/>
<dbReference type="InterPro" id="IPR035923">
    <property type="entry name" value="TT1751-like_sf"/>
</dbReference>